<dbReference type="EMBL" id="CP031386">
    <property type="protein sequence ID" value="QPG96326.1"/>
    <property type="molecule type" value="Genomic_DNA"/>
</dbReference>
<dbReference type="GO" id="GO:0005524">
    <property type="term" value="F:ATP binding"/>
    <property type="evidence" value="ECO:0007669"/>
    <property type="project" value="UniProtKB-KW"/>
</dbReference>
<accession>A0A7S9KP66</accession>
<dbReference type="InterPro" id="IPR027417">
    <property type="entry name" value="P-loop_NTPase"/>
</dbReference>
<organism evidence="4 5">
    <name type="scientific">Epichloe festucae (strain Fl1)</name>
    <dbReference type="NCBI Taxonomy" id="877507"/>
    <lineage>
        <taxon>Eukaryota</taxon>
        <taxon>Fungi</taxon>
        <taxon>Dikarya</taxon>
        <taxon>Ascomycota</taxon>
        <taxon>Pezizomycotina</taxon>
        <taxon>Sordariomycetes</taxon>
        <taxon>Hypocreomycetidae</taxon>
        <taxon>Hypocreales</taxon>
        <taxon>Clavicipitaceae</taxon>
        <taxon>Epichloe</taxon>
    </lineage>
</organism>
<dbReference type="AlphaFoldDB" id="A0A7S9KP66"/>
<dbReference type="PANTHER" id="PTHR24223">
    <property type="entry name" value="ATP-BINDING CASSETTE SUB-FAMILY C"/>
    <property type="match status" value="1"/>
</dbReference>
<dbReference type="SUPFAM" id="SSF52540">
    <property type="entry name" value="P-loop containing nucleoside triphosphate hydrolases"/>
    <property type="match status" value="2"/>
</dbReference>
<evidence type="ECO:0000256" key="1">
    <source>
        <dbReference type="ARBA" id="ARBA00022741"/>
    </source>
</evidence>
<evidence type="ECO:0000313" key="5">
    <source>
        <dbReference type="Proteomes" id="UP000594364"/>
    </source>
</evidence>
<dbReference type="InterPro" id="IPR003439">
    <property type="entry name" value="ABC_transporter-like_ATP-bd"/>
</dbReference>
<dbReference type="InterPro" id="IPR050173">
    <property type="entry name" value="ABC_transporter_C-like"/>
</dbReference>
<dbReference type="OrthoDB" id="4952489at2759"/>
<dbReference type="InterPro" id="IPR017871">
    <property type="entry name" value="ABC_transporter-like_CS"/>
</dbReference>
<dbReference type="Pfam" id="PF00005">
    <property type="entry name" value="ABC_tran"/>
    <property type="match status" value="1"/>
</dbReference>
<sequence>MSRTLICLGFTESLTSHSVQVAKPTLDNVTLDIKQSQIAACAGPTGAGFGCNGLGFSTRYGPHPKSPLLPQQQLTVSQAIARMLYAGCDIVVLDDPFSSLDGRTEDQIIRNLFGPEGIFRMRRTTVFWISNATHHFELIDVVVVLEKSRIKEFDHWSLLSSIPETSRKIISAEGQILGLPETQVEQLETRKKRAKERDIRVDLSRETGNLSLYGYYLKSAGSLNALFMMTCTATYSFFITFPHYWLKRWTDADQSDEWLYMLVYGLRVALGCGKSTILLSLLRLVDTTGDIIVDGVDLCRTSRAAIREQCFITVPQDPVLLPDASLRFCLDPGGEADKNDLLDALQKTGAWEALCGTPTDAEETLDRKISELPVLSAGQLQLLGLARALVRKAVLGHGCRPILLLDEATSSLDTTTESCIHELIEKEFSAQGYTVLTVAHRLSVIHGQARAMDTVVIMADGLVQKVGSAKEISAMNLTSAFTDGAKLPDPQTYYAR</sequence>
<keyword evidence="5" id="KW-1185">Reference proteome</keyword>
<dbReference type="SMART" id="SM00382">
    <property type="entry name" value="AAA"/>
    <property type="match status" value="1"/>
</dbReference>
<protein>
    <recommendedName>
        <fullName evidence="3">ABC transporter domain-containing protein</fullName>
    </recommendedName>
</protein>
<dbReference type="GO" id="GO:0042626">
    <property type="term" value="F:ATPase-coupled transmembrane transporter activity"/>
    <property type="evidence" value="ECO:0007669"/>
    <property type="project" value="TreeGrafter"/>
</dbReference>
<proteinExistence type="predicted"/>
<dbReference type="GO" id="GO:0016020">
    <property type="term" value="C:membrane"/>
    <property type="evidence" value="ECO:0007669"/>
    <property type="project" value="TreeGrafter"/>
</dbReference>
<gene>
    <name evidence="4" type="ORF">C2857_003854</name>
</gene>
<name>A0A7S9KP66_EPIFF</name>
<evidence type="ECO:0000259" key="3">
    <source>
        <dbReference type="PROSITE" id="PS50893"/>
    </source>
</evidence>
<feature type="domain" description="ABC transporter" evidence="3">
    <location>
        <begin position="232"/>
        <end position="485"/>
    </location>
</feature>
<dbReference type="InterPro" id="IPR003593">
    <property type="entry name" value="AAA+_ATPase"/>
</dbReference>
<dbReference type="PROSITE" id="PS00211">
    <property type="entry name" value="ABC_TRANSPORTER_1"/>
    <property type="match status" value="1"/>
</dbReference>
<reference evidence="4 5" key="1">
    <citation type="journal article" date="2018" name="PLoS Genet.">
        <title>Repeat elements organise 3D genome structure and mediate transcription in the filamentous fungus Epichloe festucae.</title>
        <authorList>
            <person name="Winter D.J."/>
            <person name="Ganley A.R.D."/>
            <person name="Young C.A."/>
            <person name="Liachko I."/>
            <person name="Schardl C.L."/>
            <person name="Dupont P.Y."/>
            <person name="Berry D."/>
            <person name="Ram A."/>
            <person name="Scott B."/>
            <person name="Cox M.P."/>
        </authorList>
    </citation>
    <scope>NUCLEOTIDE SEQUENCE [LARGE SCALE GENOMIC DNA]</scope>
    <source>
        <strain evidence="4 5">Fl1</strain>
    </source>
</reference>
<evidence type="ECO:0000256" key="2">
    <source>
        <dbReference type="ARBA" id="ARBA00022840"/>
    </source>
</evidence>
<evidence type="ECO:0000313" key="4">
    <source>
        <dbReference type="EMBL" id="QPG96326.1"/>
    </source>
</evidence>
<dbReference type="GO" id="GO:0016887">
    <property type="term" value="F:ATP hydrolysis activity"/>
    <property type="evidence" value="ECO:0007669"/>
    <property type="project" value="InterPro"/>
</dbReference>
<keyword evidence="2" id="KW-0067">ATP-binding</keyword>
<dbReference type="PANTHER" id="PTHR24223:SF345">
    <property type="entry name" value="ABC MULTIDRUG TRANSPORTER (EUROFUNG)"/>
    <property type="match status" value="1"/>
</dbReference>
<dbReference type="PROSITE" id="PS50893">
    <property type="entry name" value="ABC_TRANSPORTER_2"/>
    <property type="match status" value="1"/>
</dbReference>
<dbReference type="Proteomes" id="UP000594364">
    <property type="component" value="Chromosome 2"/>
</dbReference>
<keyword evidence="1" id="KW-0547">Nucleotide-binding</keyword>
<dbReference type="Gene3D" id="3.40.50.300">
    <property type="entry name" value="P-loop containing nucleotide triphosphate hydrolases"/>
    <property type="match status" value="2"/>
</dbReference>